<name>A0A2G1QKL9_9HYPH</name>
<dbReference type="RefSeq" id="WP_099307265.1">
    <property type="nucleotide sequence ID" value="NZ_PDVP01000010.1"/>
</dbReference>
<protein>
    <recommendedName>
        <fullName evidence="7">Outer membrane protein beta-barrel domain-containing protein</fullName>
    </recommendedName>
</protein>
<keyword evidence="4" id="KW-0998">Cell outer membrane</keyword>
<dbReference type="InterPro" id="IPR011250">
    <property type="entry name" value="OMP/PagP_B-barrel"/>
</dbReference>
<comment type="similarity">
    <text evidence="5">Belongs to the Omp25/RopB family.</text>
</comment>
<evidence type="ECO:0000256" key="5">
    <source>
        <dbReference type="ARBA" id="ARBA00038306"/>
    </source>
</evidence>
<accession>A0A2G1QKL9</accession>
<gene>
    <name evidence="8" type="ORF">CSC94_15420</name>
</gene>
<dbReference type="EMBL" id="PDVP01000010">
    <property type="protein sequence ID" value="PHP66000.1"/>
    <property type="molecule type" value="Genomic_DNA"/>
</dbReference>
<feature type="domain" description="Outer membrane protein beta-barrel" evidence="7">
    <location>
        <begin position="8"/>
        <end position="226"/>
    </location>
</feature>
<dbReference type="SUPFAM" id="SSF56925">
    <property type="entry name" value="OMPA-like"/>
    <property type="match status" value="1"/>
</dbReference>
<proteinExistence type="inferred from homology"/>
<dbReference type="Gene3D" id="2.40.160.20">
    <property type="match status" value="1"/>
</dbReference>
<organism evidence="8 9">
    <name type="scientific">Zhengella mangrovi</name>
    <dbReference type="NCBI Taxonomy" id="1982044"/>
    <lineage>
        <taxon>Bacteria</taxon>
        <taxon>Pseudomonadati</taxon>
        <taxon>Pseudomonadota</taxon>
        <taxon>Alphaproteobacteria</taxon>
        <taxon>Hyphomicrobiales</taxon>
        <taxon>Notoacmeibacteraceae</taxon>
        <taxon>Zhengella</taxon>
    </lineage>
</organism>
<evidence type="ECO:0000259" key="7">
    <source>
        <dbReference type="Pfam" id="PF13505"/>
    </source>
</evidence>
<dbReference type="PANTHER" id="PTHR34001">
    <property type="entry name" value="BLL7405 PROTEIN"/>
    <property type="match status" value="1"/>
</dbReference>
<dbReference type="OrthoDB" id="9815357at2"/>
<evidence type="ECO:0000256" key="6">
    <source>
        <dbReference type="SAM" id="SignalP"/>
    </source>
</evidence>
<evidence type="ECO:0000313" key="8">
    <source>
        <dbReference type="EMBL" id="PHP66000.1"/>
    </source>
</evidence>
<reference evidence="8 9" key="1">
    <citation type="submission" date="2017-10" db="EMBL/GenBank/DDBJ databases">
        <title>Sedimentibacterium mangrovi gen. nov., sp. nov., a novel member of family Phyllobacteriacea isolated from mangrove sediment.</title>
        <authorList>
            <person name="Liao H."/>
            <person name="Tian Y."/>
        </authorList>
    </citation>
    <scope>NUCLEOTIDE SEQUENCE [LARGE SCALE GENOMIC DNA]</scope>
    <source>
        <strain evidence="8 9">X9-2-2</strain>
    </source>
</reference>
<comment type="caution">
    <text evidence="8">The sequence shown here is derived from an EMBL/GenBank/DDBJ whole genome shotgun (WGS) entry which is preliminary data.</text>
</comment>
<comment type="subcellular location">
    <subcellularLocation>
        <location evidence="1">Cell outer membrane</location>
    </subcellularLocation>
</comment>
<evidence type="ECO:0000256" key="2">
    <source>
        <dbReference type="ARBA" id="ARBA00022729"/>
    </source>
</evidence>
<evidence type="ECO:0000313" key="9">
    <source>
        <dbReference type="Proteomes" id="UP000221168"/>
    </source>
</evidence>
<sequence length="257" mass="26958">MSMLKYFLTAALIAASPALADELDPVGQGASWHGLYAGAIAGLRTSTGRADLGPIGGVLIPLDVSNGLFPGSISGMKEGLSGGVTAGFNYQSGDFVGGLEADLTFSDFKIRHTMSRIDPNPFPPFTGQVTNSAYETKFGALATVRVRAGMAVNRTLFYATGGFAAGKVTNRFSISMPGLGYASPDWNASGMRYGYVIGAGLEHKITDSVSVKLEGLYVDLQDALVTGTDPATFPGESISYRFKNDMIIGRLGLNVAF</sequence>
<dbReference type="AlphaFoldDB" id="A0A2G1QKL9"/>
<dbReference type="PANTHER" id="PTHR34001:SF3">
    <property type="entry name" value="BLL7405 PROTEIN"/>
    <property type="match status" value="1"/>
</dbReference>
<evidence type="ECO:0000256" key="4">
    <source>
        <dbReference type="ARBA" id="ARBA00023237"/>
    </source>
</evidence>
<keyword evidence="2 6" id="KW-0732">Signal</keyword>
<dbReference type="InterPro" id="IPR027385">
    <property type="entry name" value="Beta-barrel_OMP"/>
</dbReference>
<feature type="signal peptide" evidence="6">
    <location>
        <begin position="1"/>
        <end position="20"/>
    </location>
</feature>
<feature type="chain" id="PRO_5013867979" description="Outer membrane protein beta-barrel domain-containing protein" evidence="6">
    <location>
        <begin position="21"/>
        <end position="257"/>
    </location>
</feature>
<dbReference type="Pfam" id="PF13505">
    <property type="entry name" value="OMP_b-brl"/>
    <property type="match status" value="1"/>
</dbReference>
<evidence type="ECO:0000256" key="3">
    <source>
        <dbReference type="ARBA" id="ARBA00023136"/>
    </source>
</evidence>
<dbReference type="GO" id="GO:0009279">
    <property type="term" value="C:cell outer membrane"/>
    <property type="evidence" value="ECO:0007669"/>
    <property type="project" value="UniProtKB-SubCell"/>
</dbReference>
<dbReference type="InterPro" id="IPR051692">
    <property type="entry name" value="OMP-like"/>
</dbReference>
<keyword evidence="3" id="KW-0472">Membrane</keyword>
<evidence type="ECO:0000256" key="1">
    <source>
        <dbReference type="ARBA" id="ARBA00004442"/>
    </source>
</evidence>
<keyword evidence="9" id="KW-1185">Reference proteome</keyword>
<dbReference type="Proteomes" id="UP000221168">
    <property type="component" value="Unassembled WGS sequence"/>
</dbReference>